<dbReference type="SUPFAM" id="SSF63882">
    <property type="entry name" value="MoeA N-terminal region -like"/>
    <property type="match status" value="1"/>
</dbReference>
<comment type="catalytic activity">
    <reaction evidence="5">
        <text>adenylyl-molybdopterin + molybdate = Mo-molybdopterin + AMP + H(+)</text>
        <dbReference type="Rhea" id="RHEA:35047"/>
        <dbReference type="ChEBI" id="CHEBI:15378"/>
        <dbReference type="ChEBI" id="CHEBI:36264"/>
        <dbReference type="ChEBI" id="CHEBI:62727"/>
        <dbReference type="ChEBI" id="CHEBI:71302"/>
        <dbReference type="ChEBI" id="CHEBI:456215"/>
        <dbReference type="EC" id="2.10.1.1"/>
    </reaction>
</comment>
<dbReference type="NCBIfam" id="NF045515">
    <property type="entry name" value="Glp_gephyrin"/>
    <property type="match status" value="1"/>
</dbReference>
<dbReference type="GO" id="GO:0005829">
    <property type="term" value="C:cytosol"/>
    <property type="evidence" value="ECO:0007669"/>
    <property type="project" value="TreeGrafter"/>
</dbReference>
<dbReference type="UniPathway" id="UPA00344"/>
<evidence type="ECO:0000256" key="2">
    <source>
        <dbReference type="ARBA" id="ARBA00005046"/>
    </source>
</evidence>
<organism evidence="8 9">
    <name type="scientific">Maliponia aquimaris</name>
    <dbReference type="NCBI Taxonomy" id="1673631"/>
    <lineage>
        <taxon>Bacteria</taxon>
        <taxon>Pseudomonadati</taxon>
        <taxon>Pseudomonadota</taxon>
        <taxon>Alphaproteobacteria</taxon>
        <taxon>Rhodobacterales</taxon>
        <taxon>Paracoccaceae</taxon>
        <taxon>Maliponia</taxon>
    </lineage>
</organism>
<keyword evidence="4 6" id="KW-0501">Molybdenum cofactor biosynthesis</keyword>
<comment type="cofactor">
    <cofactor evidence="6">
        <name>Mg(2+)</name>
        <dbReference type="ChEBI" id="CHEBI:18420"/>
    </cofactor>
</comment>
<dbReference type="Gene3D" id="3.90.105.10">
    <property type="entry name" value="Molybdopterin biosynthesis moea protein, domain 2"/>
    <property type="match status" value="1"/>
</dbReference>
<comment type="similarity">
    <text evidence="3 6">Belongs to the MoeA family.</text>
</comment>
<dbReference type="SUPFAM" id="SSF63867">
    <property type="entry name" value="MoeA C-terminal domain-like"/>
    <property type="match status" value="1"/>
</dbReference>
<dbReference type="PANTHER" id="PTHR10192">
    <property type="entry name" value="MOLYBDOPTERIN BIOSYNTHESIS PROTEIN"/>
    <property type="match status" value="1"/>
</dbReference>
<dbReference type="Pfam" id="PF03453">
    <property type="entry name" value="MoeA_N"/>
    <property type="match status" value="1"/>
</dbReference>
<evidence type="ECO:0000256" key="1">
    <source>
        <dbReference type="ARBA" id="ARBA00002901"/>
    </source>
</evidence>
<dbReference type="InterPro" id="IPR005110">
    <property type="entry name" value="MoeA_linker/N"/>
</dbReference>
<dbReference type="NCBIfam" id="TIGR00177">
    <property type="entry name" value="molyb_syn"/>
    <property type="match status" value="1"/>
</dbReference>
<dbReference type="RefSeq" id="WP_094023703.1">
    <property type="nucleotide sequence ID" value="NZ_FXYF01000028.1"/>
</dbReference>
<dbReference type="InterPro" id="IPR038987">
    <property type="entry name" value="MoeA-like"/>
</dbReference>
<reference evidence="8 9" key="1">
    <citation type="submission" date="2017-05" db="EMBL/GenBank/DDBJ databases">
        <authorList>
            <person name="Song R."/>
            <person name="Chenine A.L."/>
            <person name="Ruprecht R.M."/>
        </authorList>
    </citation>
    <scope>NUCLEOTIDE SEQUENCE [LARGE SCALE GENOMIC DNA]</scope>
    <source>
        <strain evidence="8 9">CECT 8898</strain>
    </source>
</reference>
<dbReference type="GO" id="GO:0006777">
    <property type="term" value="P:Mo-molybdopterin cofactor biosynthetic process"/>
    <property type="evidence" value="ECO:0007669"/>
    <property type="project" value="UniProtKB-UniRule"/>
</dbReference>
<dbReference type="PROSITE" id="PS01079">
    <property type="entry name" value="MOCF_BIOSYNTHESIS_2"/>
    <property type="match status" value="1"/>
</dbReference>
<dbReference type="Proteomes" id="UP000207598">
    <property type="component" value="Unassembled WGS sequence"/>
</dbReference>
<dbReference type="SMART" id="SM00852">
    <property type="entry name" value="MoCF_biosynth"/>
    <property type="match status" value="1"/>
</dbReference>
<dbReference type="InterPro" id="IPR001453">
    <property type="entry name" value="MoaB/Mog_dom"/>
</dbReference>
<dbReference type="CDD" id="cd00887">
    <property type="entry name" value="MoeA"/>
    <property type="match status" value="1"/>
</dbReference>
<dbReference type="InterPro" id="IPR036688">
    <property type="entry name" value="MoeA_C_domain_IV_sf"/>
</dbReference>
<keyword evidence="6" id="KW-0479">Metal-binding</keyword>
<evidence type="ECO:0000256" key="4">
    <source>
        <dbReference type="ARBA" id="ARBA00023150"/>
    </source>
</evidence>
<dbReference type="GO" id="GO:0046872">
    <property type="term" value="F:metal ion binding"/>
    <property type="evidence" value="ECO:0007669"/>
    <property type="project" value="UniProtKB-UniRule"/>
</dbReference>
<comment type="function">
    <text evidence="1 6">Catalyzes the insertion of molybdate into adenylated molybdopterin with the concomitant release of AMP.</text>
</comment>
<sequence>MTYVQTITGLACGCDAADPSAGIVSIDEALDRIAAHVAPVSGTVRVGLAEARGRVLAEPVLALSDMPRFDHAAMDGYALRRSDLAGPGPWRLPVALRCAAGEAAVSPLPPGSAARIFTGAPLPAGADCVVMQEEIDGGPRQIVLHRRPAAHENIRFRAEERRQGGEIVAAGLPVSPRAIAAAAASGHAHLVVRRRLRVALLVSGSEVAAPGRQGLGAADIWDVNTPMLRAMLARPDIDLVAVETVPDSPGGIRAALERASRGADLVITTGGVSVGEEDHLRGAVRALDGREVFAGVAIKPGKPVAFGRLDRALWLGLPGNPQSAFVTWTLFGEAILGHLSGLAAPVGTRRHVVLAHPLHRKPGRCEIRAAALVGIDGHGRETADCGEAVHSGQVGALCASDGLVFLPADADHLPQGALVEFLPLRMT</sequence>
<dbReference type="Gene3D" id="2.40.340.10">
    <property type="entry name" value="MoeA, C-terminal, domain IV"/>
    <property type="match status" value="1"/>
</dbReference>
<gene>
    <name evidence="8" type="primary">moeA_3</name>
    <name evidence="8" type="ORF">MAA8898_04993</name>
</gene>
<dbReference type="EMBL" id="FXYF01000028">
    <property type="protein sequence ID" value="SMX50790.1"/>
    <property type="molecule type" value="Genomic_DNA"/>
</dbReference>
<accession>A0A238L7H5</accession>
<keyword evidence="6 8" id="KW-0808">Transferase</keyword>
<proteinExistence type="inferred from homology"/>
<keyword evidence="6" id="KW-0460">Magnesium</keyword>
<dbReference type="PANTHER" id="PTHR10192:SF5">
    <property type="entry name" value="GEPHYRIN"/>
    <property type="match status" value="1"/>
</dbReference>
<name>A0A238L7H5_9RHOB</name>
<dbReference type="Gene3D" id="3.40.980.10">
    <property type="entry name" value="MoaB/Mog-like domain"/>
    <property type="match status" value="1"/>
</dbReference>
<dbReference type="Gene3D" id="2.170.190.11">
    <property type="entry name" value="Molybdopterin biosynthesis moea protein, domain 3"/>
    <property type="match status" value="1"/>
</dbReference>
<dbReference type="AlphaFoldDB" id="A0A238L7H5"/>
<evidence type="ECO:0000256" key="5">
    <source>
        <dbReference type="ARBA" id="ARBA00047317"/>
    </source>
</evidence>
<evidence type="ECO:0000256" key="6">
    <source>
        <dbReference type="RuleBase" id="RU365090"/>
    </source>
</evidence>
<dbReference type="EC" id="2.10.1.1" evidence="6"/>
<evidence type="ECO:0000259" key="7">
    <source>
        <dbReference type="SMART" id="SM00852"/>
    </source>
</evidence>
<dbReference type="InterPro" id="IPR036135">
    <property type="entry name" value="MoeA_linker/N_sf"/>
</dbReference>
<protein>
    <recommendedName>
        <fullName evidence="6">Molybdopterin molybdenumtransferase</fullName>
        <ecNumber evidence="6">2.10.1.1</ecNumber>
    </recommendedName>
</protein>
<keyword evidence="9" id="KW-1185">Reference proteome</keyword>
<evidence type="ECO:0000313" key="8">
    <source>
        <dbReference type="EMBL" id="SMX50790.1"/>
    </source>
</evidence>
<dbReference type="GO" id="GO:0061599">
    <property type="term" value="F:molybdopterin molybdotransferase activity"/>
    <property type="evidence" value="ECO:0007669"/>
    <property type="project" value="UniProtKB-UniRule"/>
</dbReference>
<feature type="domain" description="MoaB/Mog" evidence="7">
    <location>
        <begin position="199"/>
        <end position="338"/>
    </location>
</feature>
<dbReference type="Pfam" id="PF00994">
    <property type="entry name" value="MoCF_biosynth"/>
    <property type="match status" value="1"/>
</dbReference>
<comment type="pathway">
    <text evidence="2 6">Cofactor biosynthesis; molybdopterin biosynthesis.</text>
</comment>
<evidence type="ECO:0000313" key="9">
    <source>
        <dbReference type="Proteomes" id="UP000207598"/>
    </source>
</evidence>
<evidence type="ECO:0000256" key="3">
    <source>
        <dbReference type="ARBA" id="ARBA00010763"/>
    </source>
</evidence>
<dbReference type="OrthoDB" id="9804758at2"/>
<keyword evidence="6" id="KW-0500">Molybdenum</keyword>
<dbReference type="SUPFAM" id="SSF53218">
    <property type="entry name" value="Molybdenum cofactor biosynthesis proteins"/>
    <property type="match status" value="1"/>
</dbReference>
<dbReference type="InterPro" id="IPR008284">
    <property type="entry name" value="MoCF_biosynth_CS"/>
</dbReference>
<dbReference type="InterPro" id="IPR036425">
    <property type="entry name" value="MoaB/Mog-like_dom_sf"/>
</dbReference>